<evidence type="ECO:0000256" key="4">
    <source>
        <dbReference type="ARBA" id="ARBA00022692"/>
    </source>
</evidence>
<dbReference type="AlphaFoldDB" id="A0A4D4JDL3"/>
<evidence type="ECO:0000256" key="7">
    <source>
        <dbReference type="SAM" id="Phobius"/>
    </source>
</evidence>
<dbReference type="Pfam" id="PF05653">
    <property type="entry name" value="Mg_trans_NIPA"/>
    <property type="match status" value="1"/>
</dbReference>
<dbReference type="SUPFAM" id="SSF53756">
    <property type="entry name" value="UDP-Glycosyltransferase/glycogen phosphorylase"/>
    <property type="match status" value="1"/>
</dbReference>
<evidence type="ECO:0000259" key="8">
    <source>
        <dbReference type="Pfam" id="PF00534"/>
    </source>
</evidence>
<comment type="caution">
    <text evidence="10">The sequence shown here is derived from an EMBL/GenBank/DDBJ whole genome shotgun (WGS) entry which is preliminary data.</text>
</comment>
<keyword evidence="4 7" id="KW-0812">Transmembrane</keyword>
<dbReference type="InterPro" id="IPR008521">
    <property type="entry name" value="Mg_trans_NIPA"/>
</dbReference>
<feature type="domain" description="Glycosyl transferase family 1" evidence="8">
    <location>
        <begin position="519"/>
        <end position="674"/>
    </location>
</feature>
<keyword evidence="3 10" id="KW-0808">Transferase</keyword>
<comment type="subcellular location">
    <subcellularLocation>
        <location evidence="1">Membrane</location>
        <topology evidence="1">Multi-pass membrane protein</topology>
    </subcellularLocation>
</comment>
<evidence type="ECO:0000259" key="9">
    <source>
        <dbReference type="Pfam" id="PF13439"/>
    </source>
</evidence>
<evidence type="ECO:0000256" key="1">
    <source>
        <dbReference type="ARBA" id="ARBA00004141"/>
    </source>
</evidence>
<name>A0A4D4JDL3_9PSEU</name>
<keyword evidence="5 7" id="KW-1133">Transmembrane helix</keyword>
<feature type="transmembrane region" description="Helical" evidence="7">
    <location>
        <begin position="139"/>
        <end position="157"/>
    </location>
</feature>
<feature type="transmembrane region" description="Helical" evidence="7">
    <location>
        <begin position="75"/>
        <end position="94"/>
    </location>
</feature>
<organism evidence="10 11">
    <name type="scientific">Gandjariella thermophila</name>
    <dbReference type="NCBI Taxonomy" id="1931992"/>
    <lineage>
        <taxon>Bacteria</taxon>
        <taxon>Bacillati</taxon>
        <taxon>Actinomycetota</taxon>
        <taxon>Actinomycetes</taxon>
        <taxon>Pseudonocardiales</taxon>
        <taxon>Pseudonocardiaceae</taxon>
        <taxon>Gandjariella</taxon>
    </lineage>
</organism>
<evidence type="ECO:0000256" key="2">
    <source>
        <dbReference type="ARBA" id="ARBA00022676"/>
    </source>
</evidence>
<evidence type="ECO:0000313" key="11">
    <source>
        <dbReference type="Proteomes" id="UP000298860"/>
    </source>
</evidence>
<dbReference type="Pfam" id="PF00534">
    <property type="entry name" value="Glycos_transf_1"/>
    <property type="match status" value="1"/>
</dbReference>
<dbReference type="Proteomes" id="UP000298860">
    <property type="component" value="Unassembled WGS sequence"/>
</dbReference>
<protein>
    <submittedName>
        <fullName evidence="10">Glucosyltransferase</fullName>
    </submittedName>
</protein>
<dbReference type="Pfam" id="PF13439">
    <property type="entry name" value="Glyco_transf_4"/>
    <property type="match status" value="1"/>
</dbReference>
<dbReference type="Gene3D" id="3.40.50.2000">
    <property type="entry name" value="Glycogen Phosphorylase B"/>
    <property type="match status" value="2"/>
</dbReference>
<proteinExistence type="predicted"/>
<evidence type="ECO:0000313" key="10">
    <source>
        <dbReference type="EMBL" id="GDY32738.1"/>
    </source>
</evidence>
<dbReference type="InterPro" id="IPR028098">
    <property type="entry name" value="Glyco_trans_4-like_N"/>
</dbReference>
<dbReference type="GO" id="GO:0016020">
    <property type="term" value="C:membrane"/>
    <property type="evidence" value="ECO:0007669"/>
    <property type="project" value="UniProtKB-SubCell"/>
</dbReference>
<reference evidence="11" key="1">
    <citation type="submission" date="2019-04" db="EMBL/GenBank/DDBJ databases">
        <title>Draft genome sequence of Pseudonocardiaceae bacterium SL3-2-4.</title>
        <authorList>
            <person name="Ningsih F."/>
            <person name="Yokota A."/>
            <person name="Sakai Y."/>
            <person name="Nanatani K."/>
            <person name="Yabe S."/>
            <person name="Oetari A."/>
            <person name="Sjamsuridzal W."/>
        </authorList>
    </citation>
    <scope>NUCLEOTIDE SEQUENCE [LARGE SCALE GENOMIC DNA]</scope>
    <source>
        <strain evidence="11">SL3-2-4</strain>
    </source>
</reference>
<evidence type="ECO:0000256" key="6">
    <source>
        <dbReference type="ARBA" id="ARBA00023136"/>
    </source>
</evidence>
<feature type="transmembrane region" description="Helical" evidence="7">
    <location>
        <begin position="6"/>
        <end position="25"/>
    </location>
</feature>
<dbReference type="GO" id="GO:1901137">
    <property type="term" value="P:carbohydrate derivative biosynthetic process"/>
    <property type="evidence" value="ECO:0007669"/>
    <property type="project" value="UniProtKB-ARBA"/>
</dbReference>
<evidence type="ECO:0000256" key="5">
    <source>
        <dbReference type="ARBA" id="ARBA00022989"/>
    </source>
</evidence>
<accession>A0A4D4JDL3</accession>
<dbReference type="GO" id="GO:0015095">
    <property type="term" value="F:magnesium ion transmembrane transporter activity"/>
    <property type="evidence" value="ECO:0007669"/>
    <property type="project" value="InterPro"/>
</dbReference>
<feature type="domain" description="Glycosyltransferase subfamily 4-like N-terminal" evidence="9">
    <location>
        <begin position="326"/>
        <end position="507"/>
    </location>
</feature>
<feature type="transmembrane region" description="Helical" evidence="7">
    <location>
        <begin position="52"/>
        <end position="69"/>
    </location>
</feature>
<dbReference type="PANTHER" id="PTHR45947:SF3">
    <property type="entry name" value="SULFOQUINOVOSYL TRANSFERASE SQD2"/>
    <property type="match status" value="1"/>
</dbReference>
<feature type="transmembrane region" description="Helical" evidence="7">
    <location>
        <begin position="191"/>
        <end position="214"/>
    </location>
</feature>
<evidence type="ECO:0000256" key="3">
    <source>
        <dbReference type="ARBA" id="ARBA00022679"/>
    </source>
</evidence>
<dbReference type="PANTHER" id="PTHR45947">
    <property type="entry name" value="SULFOQUINOVOSYL TRANSFERASE SQD2"/>
    <property type="match status" value="1"/>
</dbReference>
<feature type="transmembrane region" description="Helical" evidence="7">
    <location>
        <begin position="106"/>
        <end position="127"/>
    </location>
</feature>
<gene>
    <name evidence="10" type="ORF">GTS_43710</name>
</gene>
<keyword evidence="11" id="KW-1185">Reference proteome</keyword>
<feature type="transmembrane region" description="Helical" evidence="7">
    <location>
        <begin position="253"/>
        <end position="276"/>
    </location>
</feature>
<dbReference type="InterPro" id="IPR050194">
    <property type="entry name" value="Glycosyltransferase_grp1"/>
</dbReference>
<dbReference type="EMBL" id="BJFL01000028">
    <property type="protein sequence ID" value="GDY32738.1"/>
    <property type="molecule type" value="Genomic_DNA"/>
</dbReference>
<sequence>MVGVTALAIVLATLGAICYGVAAWLQHAAVRTETPGGVRLGGLLRLARAPRWLAGLVLIGVGAALHATALGLASIVVVQPIGVLAIAVTAVLAARSTGARPGTTTTLAVLACIAGVGVFVALAVPGGTAAVPPAAETRAALLVLCLIAVLGTVGKLARGRRRCLAYAAGAGVGYGLVSVLVHTTARQAETAGLGGVPVLPAAGIAAALLVGGVFVQHAYASGPPHLVVACLTVVDPVLGVGIGVVLLREHGAAGPWAVAGQLGAAALALAGVAVLARVHHAGGLARAHPRHATHQLAKERSVSPHPFAETGPLRIVIGADTFPPDINGAARFAERLARGLARRGHEVHVLCPATEAGPGSEIIGSGAGEVTVHRVVSHRTPFHPEFRICMPWRAFRAAGALLADLDPDVVHAQAHFLVGRALIRTAGRRGIPVVATNHFMPENLFGHAKVPPLLRSAAARWAWRDLGRVYRDAQAVTAPTPRAVRLLRDNGLAADAVAISCGIDLDQFRAPQSTPPAERDGRTVLFVGRLDEEKRVDELLRATALLAEDVRPRLDIVGDGSCRTAWQAMADGLGLRDWVRFRGFVDDDELIAAYAGCDAFCMPGIAELQSLATMEAMAAGKPVIAADAMALPHLVRPGQNGWLYPPGDVAALADRLRRLLTEPGALTRMGAASRRIIAEHAIDHTLDRFETVYRRVLGHPEPAVVVGAAVPSGVPARYPDPNGHNLEILTRPYGSGQ</sequence>
<dbReference type="GO" id="GO:0016758">
    <property type="term" value="F:hexosyltransferase activity"/>
    <property type="evidence" value="ECO:0007669"/>
    <property type="project" value="TreeGrafter"/>
</dbReference>
<dbReference type="InterPro" id="IPR001296">
    <property type="entry name" value="Glyco_trans_1"/>
</dbReference>
<keyword evidence="6 7" id="KW-0472">Membrane</keyword>
<feature type="transmembrane region" description="Helical" evidence="7">
    <location>
        <begin position="226"/>
        <end position="247"/>
    </location>
</feature>
<keyword evidence="2" id="KW-0328">Glycosyltransferase</keyword>